<accession>A0A176T2L2</accession>
<sequence>MKKIIFIFLLSTYSLFAQKKEKIIFIYDINKDTIVFNKKKKIYKIGNNQTYQFIEKKHKQTEANYSSIKKYVITIDDFVKKNKTKKFPEYYNEYSFYIFIKNNYKYGCLIEVEKIWLVEDKIID</sequence>
<protein>
    <submittedName>
        <fullName evidence="1">Uncharacterized protein</fullName>
    </submittedName>
</protein>
<dbReference type="STRING" id="1333662.LPB303_15200"/>
<reference evidence="1 2" key="1">
    <citation type="submission" date="2016-02" db="EMBL/GenBank/DDBJ databases">
        <title>Draft genome sequence of Polaribacter atrinae KACC17473.</title>
        <authorList>
            <person name="Shin S.-K."/>
            <person name="Yi H."/>
        </authorList>
    </citation>
    <scope>NUCLEOTIDE SEQUENCE [LARGE SCALE GENOMIC DNA]</scope>
    <source>
        <strain evidence="1 2">KACC 17473</strain>
    </source>
</reference>
<dbReference type="RefSeq" id="WP_068452097.1">
    <property type="nucleotide sequence ID" value="NZ_CANKUV010000027.1"/>
</dbReference>
<keyword evidence="2" id="KW-1185">Reference proteome</keyword>
<dbReference type="EMBL" id="LVWE01000063">
    <property type="protein sequence ID" value="OAD42118.1"/>
    <property type="molecule type" value="Genomic_DNA"/>
</dbReference>
<organism evidence="1 2">
    <name type="scientific">Polaribacter atrinae</name>
    <dbReference type="NCBI Taxonomy" id="1333662"/>
    <lineage>
        <taxon>Bacteria</taxon>
        <taxon>Pseudomonadati</taxon>
        <taxon>Bacteroidota</taxon>
        <taxon>Flavobacteriia</taxon>
        <taxon>Flavobacteriales</taxon>
        <taxon>Flavobacteriaceae</taxon>
    </lineage>
</organism>
<gene>
    <name evidence="1" type="ORF">LPB303_15200</name>
</gene>
<evidence type="ECO:0000313" key="2">
    <source>
        <dbReference type="Proteomes" id="UP000076923"/>
    </source>
</evidence>
<comment type="caution">
    <text evidence="1">The sequence shown here is derived from an EMBL/GenBank/DDBJ whole genome shotgun (WGS) entry which is preliminary data.</text>
</comment>
<evidence type="ECO:0000313" key="1">
    <source>
        <dbReference type="EMBL" id="OAD42118.1"/>
    </source>
</evidence>
<dbReference type="Proteomes" id="UP000076923">
    <property type="component" value="Unassembled WGS sequence"/>
</dbReference>
<name>A0A176T2L2_9FLAO</name>
<proteinExistence type="predicted"/>
<dbReference type="OrthoDB" id="9867655at2"/>
<dbReference type="AlphaFoldDB" id="A0A176T2L2"/>